<sequence>MVRRWWMGLAACAVAGCGSGAEDASSSRERITESPRARVAELAGETATFETVAIEPFAGSPFTNDVVRLRDVPEDVKPDASGCYCFAETDARFAYAHTYVHATRALRSYNARLAEIGLAPVKDVPISLVKANAGMPTTGSLGERNGTVFVEVTTSSPVVDTGVLVHEIGHIIHRKIAGSDAGTSSIPLGITELAPNLLAALELRITRFAEYAWMDAAIDLTRELHCPDRILRDADLFQSQIDAPRFAAAFPVWVGALREELQTHPEQYQAPDEYSNSALVVGPMLATAPACGYAALQRVALEALHDVRTSGTMGALSQRLVAHARTECPAGADALEERLRARGVL</sequence>
<protein>
    <recommendedName>
        <fullName evidence="3">Lipoprotein</fullName>
    </recommendedName>
</protein>
<proteinExistence type="predicted"/>
<evidence type="ECO:0000313" key="2">
    <source>
        <dbReference type="Proteomes" id="UP001379533"/>
    </source>
</evidence>
<dbReference type="Proteomes" id="UP001379533">
    <property type="component" value="Chromosome"/>
</dbReference>
<dbReference type="RefSeq" id="WP_394850423.1">
    <property type="nucleotide sequence ID" value="NZ_CP089982.1"/>
</dbReference>
<gene>
    <name evidence="1" type="ORF">LZC95_23560</name>
</gene>
<keyword evidence="2" id="KW-1185">Reference proteome</keyword>
<dbReference type="PROSITE" id="PS51257">
    <property type="entry name" value="PROKAR_LIPOPROTEIN"/>
    <property type="match status" value="1"/>
</dbReference>
<name>A0ABZ2KMN6_9BACT</name>
<organism evidence="1 2">
    <name type="scientific">Pendulispora brunnea</name>
    <dbReference type="NCBI Taxonomy" id="2905690"/>
    <lineage>
        <taxon>Bacteria</taxon>
        <taxon>Pseudomonadati</taxon>
        <taxon>Myxococcota</taxon>
        <taxon>Myxococcia</taxon>
        <taxon>Myxococcales</taxon>
        <taxon>Sorangiineae</taxon>
        <taxon>Pendulisporaceae</taxon>
        <taxon>Pendulispora</taxon>
    </lineage>
</organism>
<accession>A0ABZ2KMN6</accession>
<reference evidence="1 2" key="1">
    <citation type="submission" date="2021-12" db="EMBL/GenBank/DDBJ databases">
        <title>Discovery of the Pendulisporaceae a myxobacterial family with distinct sporulation behavior and unique specialized metabolism.</title>
        <authorList>
            <person name="Garcia R."/>
            <person name="Popoff A."/>
            <person name="Bader C.D."/>
            <person name="Loehr J."/>
            <person name="Walesch S."/>
            <person name="Walt C."/>
            <person name="Boldt J."/>
            <person name="Bunk B."/>
            <person name="Haeckl F.J.F.P.J."/>
            <person name="Gunesch A.P."/>
            <person name="Birkelbach J."/>
            <person name="Nuebel U."/>
            <person name="Pietschmann T."/>
            <person name="Bach T."/>
            <person name="Mueller R."/>
        </authorList>
    </citation>
    <scope>NUCLEOTIDE SEQUENCE [LARGE SCALE GENOMIC DNA]</scope>
    <source>
        <strain evidence="1 2">MSr12523</strain>
    </source>
</reference>
<evidence type="ECO:0008006" key="3">
    <source>
        <dbReference type="Google" id="ProtNLM"/>
    </source>
</evidence>
<dbReference type="EMBL" id="CP089982">
    <property type="protein sequence ID" value="WXA99779.1"/>
    <property type="molecule type" value="Genomic_DNA"/>
</dbReference>
<evidence type="ECO:0000313" key="1">
    <source>
        <dbReference type="EMBL" id="WXA99779.1"/>
    </source>
</evidence>